<feature type="signal peptide" evidence="3">
    <location>
        <begin position="1"/>
        <end position="24"/>
    </location>
</feature>
<feature type="compositionally biased region" description="Polar residues" evidence="2">
    <location>
        <begin position="84"/>
        <end position="100"/>
    </location>
</feature>
<dbReference type="STRING" id="50429.A0A2B4SGE4"/>
<evidence type="ECO:0000256" key="3">
    <source>
        <dbReference type="SAM" id="SignalP"/>
    </source>
</evidence>
<evidence type="ECO:0000256" key="1">
    <source>
        <dbReference type="PROSITE-ProRule" id="PRU00339"/>
    </source>
</evidence>
<dbReference type="Gene3D" id="1.25.40.10">
    <property type="entry name" value="Tetratricopeptide repeat domain"/>
    <property type="match status" value="2"/>
</dbReference>
<keyword evidence="3" id="KW-0732">Signal</keyword>
<dbReference type="OrthoDB" id="9991614at2759"/>
<feature type="repeat" description="TPR" evidence="1">
    <location>
        <begin position="350"/>
        <end position="383"/>
    </location>
</feature>
<keyword evidence="1" id="KW-0802">TPR repeat</keyword>
<keyword evidence="5" id="KW-1185">Reference proteome</keyword>
<dbReference type="Pfam" id="PF13432">
    <property type="entry name" value="TPR_16"/>
    <property type="match status" value="1"/>
</dbReference>
<proteinExistence type="predicted"/>
<accession>A0A2B4SGE4</accession>
<feature type="repeat" description="TPR" evidence="1">
    <location>
        <begin position="282"/>
        <end position="315"/>
    </location>
</feature>
<feature type="compositionally biased region" description="Basic and acidic residues" evidence="2">
    <location>
        <begin position="65"/>
        <end position="82"/>
    </location>
</feature>
<protein>
    <submittedName>
        <fullName evidence="4">UDP-N-acetylglucosamine--peptide N-acetylglucosaminyltransferase 110 kDa subunit</fullName>
    </submittedName>
</protein>
<dbReference type="PANTHER" id="PTHR44523:SF1">
    <property type="entry name" value="TETRATRICOPEPTIDE REPEAT PROTEIN 13"/>
    <property type="match status" value="1"/>
</dbReference>
<feature type="region of interest" description="Disordered" evidence="2">
    <location>
        <begin position="60"/>
        <end position="110"/>
    </location>
</feature>
<feature type="chain" id="PRO_5011998899" evidence="3">
    <location>
        <begin position="25"/>
        <end position="812"/>
    </location>
</feature>
<evidence type="ECO:0000313" key="4">
    <source>
        <dbReference type="EMBL" id="PFX28951.1"/>
    </source>
</evidence>
<dbReference type="GO" id="GO:0016757">
    <property type="term" value="F:glycosyltransferase activity"/>
    <property type="evidence" value="ECO:0007669"/>
    <property type="project" value="UniProtKB-KW"/>
</dbReference>
<dbReference type="PANTHER" id="PTHR44523">
    <property type="entry name" value="TETRATRICOPEPTIDE REPEAT PROTEIN 13"/>
    <property type="match status" value="1"/>
</dbReference>
<name>A0A2B4SGE4_STYPI</name>
<sequence length="812" mass="91315">MSAWRFFSESRLIVVFLCYSHTFAFKEDVGEANRVCVSGSQVVHVNFGDGGISQCGLTNYMPDGHSARQKRDEKAKDHERKSHASTPYQDHGSKLTSAAASTKVKPQKCDNGGVPLSSPCVKPAKTNKKHFIIHTPERDKSLHLLIAHDAQQKIVLTGNNEIDKRVACVVNCTMGTTTPQLCPVVQWSEHWAPSWTTWVLVLAGEHPWVTAAYFGRGTAYVQKGLQHKENAEAAIEDFSTIIRLTPDDPEGWIKRAEVFSPLGNIRGALADIKVALDLKPSSQLYIMSGTLLFMQEDYEAASKSFEKCLEIEKNQPTAMLYNGLSLYHRGRVEESIEIFKVVLQTNTNQAECHRSLGHAYREIGEPELSHEHFTSAIKMEPTVAQNYHSRGILNYMRGWPDKAVSDLEACLKYNPGSVSCKYWKGVSHAALGNFFESVKSSTQILLDEASSSPLQNIDVIKSYYLKVQYNSNGFLPSSRHHRAMGLAMLDVAQVVTKYWRAGRSSKTNQKKASWRDMFDVVVKWRRLSDAEQPVYWLDLMPEKSVKTGFNFRMNLLRGQLKSVRYSDYFDKIFQFTKTMLQHLYRVDEFNKTDFKRKIEKAKNCRELIQVLKQHDTRNPQPGMILSTHVTSSKGGGKKSLEGLNLSLSESGTNILFTMDTPTTPARTASYHSELDYIWGQLNDELRKPGNKDIDVIGNYILSLVYYFFNLMPLSRGSSAVAYTVALGLFLAVGRETTGKIPPGKEVDLEAMIGGSVENFIKNVKGWLGLKKFSKPVTSLPLVSEVFPTLRTVLEALNAQFTDANCKDIKSYF</sequence>
<dbReference type="PROSITE" id="PS50005">
    <property type="entry name" value="TPR"/>
    <property type="match status" value="2"/>
</dbReference>
<gene>
    <name evidence="4" type="primary">OGT</name>
    <name evidence="4" type="ORF">AWC38_SpisGene6311</name>
</gene>
<keyword evidence="4" id="KW-0808">Transferase</keyword>
<organism evidence="4 5">
    <name type="scientific">Stylophora pistillata</name>
    <name type="common">Smooth cauliflower coral</name>
    <dbReference type="NCBI Taxonomy" id="50429"/>
    <lineage>
        <taxon>Eukaryota</taxon>
        <taxon>Metazoa</taxon>
        <taxon>Cnidaria</taxon>
        <taxon>Anthozoa</taxon>
        <taxon>Hexacorallia</taxon>
        <taxon>Scleractinia</taxon>
        <taxon>Astrocoeniina</taxon>
        <taxon>Pocilloporidae</taxon>
        <taxon>Stylophora</taxon>
    </lineage>
</organism>
<dbReference type="AlphaFoldDB" id="A0A2B4SGE4"/>
<comment type="caution">
    <text evidence="4">The sequence shown here is derived from an EMBL/GenBank/DDBJ whole genome shotgun (WGS) entry which is preliminary data.</text>
</comment>
<dbReference type="EMBL" id="LSMT01000074">
    <property type="protein sequence ID" value="PFX28951.1"/>
    <property type="molecule type" value="Genomic_DNA"/>
</dbReference>
<keyword evidence="4" id="KW-0328">Glycosyltransferase</keyword>
<evidence type="ECO:0000313" key="5">
    <source>
        <dbReference type="Proteomes" id="UP000225706"/>
    </source>
</evidence>
<dbReference type="Proteomes" id="UP000225706">
    <property type="component" value="Unassembled WGS sequence"/>
</dbReference>
<dbReference type="SMART" id="SM00028">
    <property type="entry name" value="TPR"/>
    <property type="match status" value="6"/>
</dbReference>
<dbReference type="SUPFAM" id="SSF48452">
    <property type="entry name" value="TPR-like"/>
    <property type="match status" value="1"/>
</dbReference>
<dbReference type="InterPro" id="IPR019734">
    <property type="entry name" value="TPR_rpt"/>
</dbReference>
<evidence type="ECO:0000256" key="2">
    <source>
        <dbReference type="SAM" id="MobiDB-lite"/>
    </source>
</evidence>
<dbReference type="InterPro" id="IPR011990">
    <property type="entry name" value="TPR-like_helical_dom_sf"/>
</dbReference>
<reference evidence="5" key="1">
    <citation type="journal article" date="2017" name="bioRxiv">
        <title>Comparative analysis of the genomes of Stylophora pistillata and Acropora digitifera provides evidence for extensive differences between species of corals.</title>
        <authorList>
            <person name="Voolstra C.R."/>
            <person name="Li Y."/>
            <person name="Liew Y.J."/>
            <person name="Baumgarten S."/>
            <person name="Zoccola D."/>
            <person name="Flot J.-F."/>
            <person name="Tambutte S."/>
            <person name="Allemand D."/>
            <person name="Aranda M."/>
        </authorList>
    </citation>
    <scope>NUCLEOTIDE SEQUENCE [LARGE SCALE GENOMIC DNA]</scope>
</reference>